<accession>A0A4R1BK50</accession>
<dbReference type="InterPro" id="IPR036034">
    <property type="entry name" value="PDZ_sf"/>
</dbReference>
<dbReference type="RefSeq" id="WP_131447795.1">
    <property type="nucleotide sequence ID" value="NZ_SJZI01000008.1"/>
</dbReference>
<feature type="signal peptide" evidence="1">
    <location>
        <begin position="1"/>
        <end position="18"/>
    </location>
</feature>
<evidence type="ECO:0000259" key="2">
    <source>
        <dbReference type="Pfam" id="PF05299"/>
    </source>
</evidence>
<reference evidence="4 5" key="1">
    <citation type="submission" date="2019-03" db="EMBL/GenBank/DDBJ databases">
        <authorList>
            <person name="Kim M.K.M."/>
        </authorList>
    </citation>
    <scope>NUCLEOTIDE SEQUENCE [LARGE SCALE GENOMIC DNA]</scope>
    <source>
        <strain evidence="4 5">17J68-12</strain>
    </source>
</reference>
<feature type="domain" description="Peptidase M61 N-terminal" evidence="3">
    <location>
        <begin position="24"/>
        <end position="181"/>
    </location>
</feature>
<comment type="caution">
    <text evidence="4">The sequence shown here is derived from an EMBL/GenBank/DDBJ whole genome shotgun (WGS) entry which is preliminary data.</text>
</comment>
<sequence length="584" mass="64504">MRITAFLLLLLLSCTAAAQQALSYRVRPDTARRTISVELTVPGAPKVFNLATYAHPEYDDRYWRYVRDLRVAGGSVRRLDSALWELTHEAGGDALVSYRVELPQAEGFRPAWRPHLGSGIALLGGPHTFLYPTSMPAVAAQVQLELPQDWKVFTALAPAAPGLWRAPDIAALMDAPILAGRIASRSHFSKEATHVVAYASPAADGLLDKLNSELMALTAQAGRLFGGYPFKSYWFLLQDSAYGGLEHAASATLGVSSERLRGPERAEELADIAHEYLHAWNLVALRPRGYGGLTWKNPGPARELWFSEGFTLYYADLLLRRARLPVPDSTRADHLRTVLESYYRNSGNYLLPPARVSLDANATPGSLGDYNASPHQQGEVIATLLDWKIRTATGGAKTLDDFMRRFYQRFRGKGFTETDIKQEAESICSCRLDTFFNSYINNGRELPVAATLAEMGWRFTRQTVTDSSGGAPRPDVDMYAWQDAQGILRLGLNRPNSCWTAAGLHTGDELLAFGGSTVTTQREFFSRMRAIKVGEIVGVAIRKDGRPQLVRATVTPATREAVHLTPARTSPAMERLRAAWLRGQ</sequence>
<dbReference type="Gene3D" id="2.60.40.3650">
    <property type="match status" value="1"/>
</dbReference>
<proteinExistence type="predicted"/>
<dbReference type="InterPro" id="IPR027268">
    <property type="entry name" value="Peptidase_M4/M1_CTD_sf"/>
</dbReference>
<dbReference type="Pfam" id="PF05299">
    <property type="entry name" value="Peptidase_M61"/>
    <property type="match status" value="1"/>
</dbReference>
<protein>
    <recommendedName>
        <fullName evidence="6">M61 family peptidase</fullName>
    </recommendedName>
</protein>
<evidence type="ECO:0000256" key="1">
    <source>
        <dbReference type="SAM" id="SignalP"/>
    </source>
</evidence>
<dbReference type="AlphaFoldDB" id="A0A4R1BK50"/>
<feature type="chain" id="PRO_5020453762" description="M61 family peptidase" evidence="1">
    <location>
        <begin position="19"/>
        <end position="584"/>
    </location>
</feature>
<keyword evidence="1" id="KW-0732">Signal</keyword>
<dbReference type="Proteomes" id="UP000295334">
    <property type="component" value="Unassembled WGS sequence"/>
</dbReference>
<dbReference type="Gene3D" id="2.30.42.10">
    <property type="match status" value="1"/>
</dbReference>
<dbReference type="InterPro" id="IPR007963">
    <property type="entry name" value="Peptidase_M61_catalytic"/>
</dbReference>
<dbReference type="EMBL" id="SJZI01000008">
    <property type="protein sequence ID" value="TCJ17713.1"/>
    <property type="molecule type" value="Genomic_DNA"/>
</dbReference>
<dbReference type="SUPFAM" id="SSF55486">
    <property type="entry name" value="Metalloproteases ('zincins'), catalytic domain"/>
    <property type="match status" value="1"/>
</dbReference>
<organism evidence="4 5">
    <name type="scientific">Flaviaesturariibacter flavus</name>
    <dbReference type="NCBI Taxonomy" id="2502780"/>
    <lineage>
        <taxon>Bacteria</taxon>
        <taxon>Pseudomonadati</taxon>
        <taxon>Bacteroidota</taxon>
        <taxon>Chitinophagia</taxon>
        <taxon>Chitinophagales</taxon>
        <taxon>Chitinophagaceae</taxon>
        <taxon>Flaviaestuariibacter</taxon>
    </lineage>
</organism>
<evidence type="ECO:0000313" key="4">
    <source>
        <dbReference type="EMBL" id="TCJ17713.1"/>
    </source>
</evidence>
<keyword evidence="5" id="KW-1185">Reference proteome</keyword>
<dbReference type="Gene3D" id="1.10.390.10">
    <property type="entry name" value="Neutral Protease Domain 2"/>
    <property type="match status" value="1"/>
</dbReference>
<dbReference type="Pfam" id="PF17899">
    <property type="entry name" value="Peptidase_M61_N"/>
    <property type="match status" value="1"/>
</dbReference>
<gene>
    <name evidence="4" type="ORF">EPD60_05860</name>
</gene>
<name>A0A4R1BK50_9BACT</name>
<dbReference type="InterPro" id="IPR040756">
    <property type="entry name" value="Peptidase_M61_N"/>
</dbReference>
<dbReference type="SUPFAM" id="SSF50156">
    <property type="entry name" value="PDZ domain-like"/>
    <property type="match status" value="1"/>
</dbReference>
<dbReference type="OrthoDB" id="9778516at2"/>
<feature type="domain" description="Peptidase M61 catalytic" evidence="2">
    <location>
        <begin position="272"/>
        <end position="361"/>
    </location>
</feature>
<evidence type="ECO:0000259" key="3">
    <source>
        <dbReference type="Pfam" id="PF17899"/>
    </source>
</evidence>
<evidence type="ECO:0000313" key="5">
    <source>
        <dbReference type="Proteomes" id="UP000295334"/>
    </source>
</evidence>
<evidence type="ECO:0008006" key="6">
    <source>
        <dbReference type="Google" id="ProtNLM"/>
    </source>
</evidence>